<dbReference type="GO" id="GO:0046917">
    <property type="term" value="F:triphosphoribosyl-dephospho-CoA synthase activity"/>
    <property type="evidence" value="ECO:0007669"/>
    <property type="project" value="UniProtKB-UniRule"/>
</dbReference>
<dbReference type="Gene3D" id="1.10.4200.10">
    <property type="entry name" value="Triphosphoribosyl-dephospho-CoA protein"/>
    <property type="match status" value="1"/>
</dbReference>
<reference evidence="8 9" key="1">
    <citation type="submission" date="2019-06" db="EMBL/GenBank/DDBJ databases">
        <title>Draft genome sequence of [Clostridium] clostridioforme NBRC 113352.</title>
        <authorList>
            <person name="Miura T."/>
            <person name="Furukawa M."/>
            <person name="Shimamura M."/>
            <person name="Ohyama Y."/>
            <person name="Yamazoe A."/>
            <person name="Kawasaki H."/>
        </authorList>
    </citation>
    <scope>NUCLEOTIDE SEQUENCE [LARGE SCALE GENOMIC DNA]</scope>
    <source>
        <strain evidence="8 9">NBRC 113352</strain>
    </source>
</reference>
<evidence type="ECO:0000256" key="2">
    <source>
        <dbReference type="ARBA" id="ARBA00022679"/>
    </source>
</evidence>
<dbReference type="InterPro" id="IPR005551">
    <property type="entry name" value="CitX"/>
</dbReference>
<keyword evidence="5 7" id="KW-0067">ATP-binding</keyword>
<dbReference type="PANTHER" id="PTHR30201:SF2">
    <property type="entry name" value="2-(5''-TRIPHOSPHORIBOSYL)-3'-DEPHOSPHOCOENZYME-A SYNTHASE"/>
    <property type="match status" value="1"/>
</dbReference>
<accession>A0A829VVU0</accession>
<dbReference type="AlphaFoldDB" id="A0A829VVU0"/>
<proteinExistence type="inferred from homology"/>
<dbReference type="Pfam" id="PF03802">
    <property type="entry name" value="CitX"/>
    <property type="match status" value="1"/>
</dbReference>
<dbReference type="EC" id="2.4.2.52" evidence="7"/>
<evidence type="ECO:0000256" key="4">
    <source>
        <dbReference type="ARBA" id="ARBA00022741"/>
    </source>
</evidence>
<dbReference type="RefSeq" id="WP_002593069.1">
    <property type="nucleotide sequence ID" value="NZ_BJLB01000001.1"/>
</dbReference>
<evidence type="ECO:0000256" key="6">
    <source>
        <dbReference type="ARBA" id="ARBA00048574"/>
    </source>
</evidence>
<evidence type="ECO:0000256" key="3">
    <source>
        <dbReference type="ARBA" id="ARBA00022695"/>
    </source>
</evidence>
<dbReference type="NCBIfam" id="TIGR03124">
    <property type="entry name" value="citrate_citX"/>
    <property type="match status" value="1"/>
</dbReference>
<dbReference type="GO" id="GO:0050519">
    <property type="term" value="F:holo-citrate lyase synthase activity"/>
    <property type="evidence" value="ECO:0007669"/>
    <property type="project" value="UniProtKB-EC"/>
</dbReference>
<evidence type="ECO:0000256" key="7">
    <source>
        <dbReference type="HAMAP-Rule" id="MF_00397"/>
    </source>
</evidence>
<keyword evidence="4 7" id="KW-0547">Nucleotide-binding</keyword>
<keyword evidence="3" id="KW-0548">Nucleotidyltransferase</keyword>
<dbReference type="NCBIfam" id="TIGR03125">
    <property type="entry name" value="citrate_citG"/>
    <property type="match status" value="1"/>
</dbReference>
<dbReference type="Pfam" id="PF01874">
    <property type="entry name" value="CitG"/>
    <property type="match status" value="1"/>
</dbReference>
<comment type="similarity">
    <text evidence="7">Belongs to the CitG/MdcB family.</text>
</comment>
<evidence type="ECO:0000313" key="9">
    <source>
        <dbReference type="Proteomes" id="UP000315200"/>
    </source>
</evidence>
<organism evidence="8 9">
    <name type="scientific">Enterocloster clostridioformis</name>
    <dbReference type="NCBI Taxonomy" id="1531"/>
    <lineage>
        <taxon>Bacteria</taxon>
        <taxon>Bacillati</taxon>
        <taxon>Bacillota</taxon>
        <taxon>Clostridia</taxon>
        <taxon>Lachnospirales</taxon>
        <taxon>Lachnospiraceae</taxon>
        <taxon>Enterocloster</taxon>
    </lineage>
</organism>
<sequence length="451" mass="50592">MTGKEVSLMEMLDARELRVHRQLSLQQKYASVLICFTMNIAGPVKNNRLIYRAFEYGCDILRHQLVSAGIECLHQECYCENTGNVCYYCVKGNAVEIKKITVEIENNLSVGRLFDMDVLDENGTHIERMEIGESPRTCLLCGNPAKECARSRTHSVAELEQTTKELLLKEFQEQDSRRIAELACRSLLYEVCTTPKPGLVDRRNSGSHKDMDCFTFMSSAASLWPYFQKCAQMGMETAQEPPKETFRRLRWAGKIAGYDMNQATNGVNTHKGALFSIGILCGALGRLPREKWKNVKVVLGECAAMTKGIVEHDFREVTEENAGTTGEKLYVKYGITGIRGQAEKGFPAVMEAGLPALERGLKKGLSLEQAGCAALLALMVSTVDTNLIARSNRETQLQVTEEIKEILERNPYPEEDMLEILDRAFISKNLSPGGSADLLTFTYFLYFLKEQ</sequence>
<dbReference type="PANTHER" id="PTHR30201">
    <property type="entry name" value="TRIPHOSPHORIBOSYL-DEPHOSPHO-COA SYNTHASE"/>
    <property type="match status" value="1"/>
</dbReference>
<comment type="catalytic activity">
    <reaction evidence="6">
        <text>apo-[citrate lyase ACP] + 2'-(5''-triphospho-alpha-D-ribosyl)-3'-dephospho-CoA = holo-[citrate lyase ACP] + diphosphate</text>
        <dbReference type="Rhea" id="RHEA:16333"/>
        <dbReference type="Rhea" id="RHEA-COMP:10157"/>
        <dbReference type="Rhea" id="RHEA-COMP:10158"/>
        <dbReference type="ChEBI" id="CHEBI:29999"/>
        <dbReference type="ChEBI" id="CHEBI:33019"/>
        <dbReference type="ChEBI" id="CHEBI:61378"/>
        <dbReference type="ChEBI" id="CHEBI:82683"/>
        <dbReference type="EC" id="2.7.7.61"/>
    </reaction>
</comment>
<keyword evidence="2 7" id="KW-0808">Transferase</keyword>
<dbReference type="EMBL" id="BJLB01000001">
    <property type="protein sequence ID" value="GEA34425.1"/>
    <property type="molecule type" value="Genomic_DNA"/>
</dbReference>
<name>A0A829VVU0_9FIRM</name>
<evidence type="ECO:0000256" key="5">
    <source>
        <dbReference type="ARBA" id="ARBA00022840"/>
    </source>
</evidence>
<dbReference type="InterPro" id="IPR002736">
    <property type="entry name" value="CitG"/>
</dbReference>
<dbReference type="Proteomes" id="UP000315200">
    <property type="component" value="Unassembled WGS sequence"/>
</dbReference>
<dbReference type="GO" id="GO:0051191">
    <property type="term" value="P:prosthetic group biosynthetic process"/>
    <property type="evidence" value="ECO:0007669"/>
    <property type="project" value="InterPro"/>
</dbReference>
<evidence type="ECO:0000256" key="1">
    <source>
        <dbReference type="ARBA" id="ARBA00001210"/>
    </source>
</evidence>
<gene>
    <name evidence="8" type="primary">citXG</name>
    <name evidence="7" type="synonym">citG</name>
    <name evidence="8" type="ORF">Ccl03g_01380</name>
</gene>
<comment type="caution">
    <text evidence="8">The sequence shown here is derived from an EMBL/GenBank/DDBJ whole genome shotgun (WGS) entry which is preliminary data.</text>
</comment>
<dbReference type="GO" id="GO:0005524">
    <property type="term" value="F:ATP binding"/>
    <property type="evidence" value="ECO:0007669"/>
    <property type="project" value="UniProtKB-KW"/>
</dbReference>
<dbReference type="InterPro" id="IPR017551">
    <property type="entry name" value="TriPribosyl-deP-CoA_syn_CitG"/>
</dbReference>
<protein>
    <recommendedName>
        <fullName evidence="7">Probable 2-(5''-triphosphoribosyl)-3'-dephosphocoenzyme-A synthase</fullName>
        <shortName evidence="7">2-(5''-triphosphoribosyl)-3'-dephospho-CoA synthase</shortName>
        <ecNumber evidence="7">2.4.2.52</ecNumber>
    </recommendedName>
</protein>
<evidence type="ECO:0000313" key="8">
    <source>
        <dbReference type="EMBL" id="GEA34425.1"/>
    </source>
</evidence>
<comment type="catalytic activity">
    <reaction evidence="1 7">
        <text>3'-dephospho-CoA + ATP = 2'-(5''-triphospho-alpha-D-ribosyl)-3'-dephospho-CoA + adenine</text>
        <dbReference type="Rhea" id="RHEA:15117"/>
        <dbReference type="ChEBI" id="CHEBI:16708"/>
        <dbReference type="ChEBI" id="CHEBI:30616"/>
        <dbReference type="ChEBI" id="CHEBI:57328"/>
        <dbReference type="ChEBI" id="CHEBI:61378"/>
        <dbReference type="EC" id="2.4.2.52"/>
    </reaction>
</comment>
<dbReference type="HAMAP" id="MF_00397">
    <property type="entry name" value="CitG"/>
    <property type="match status" value="1"/>
</dbReference>